<protein>
    <recommendedName>
        <fullName evidence="4">Cleaved adhesin domain-containing protein</fullName>
    </recommendedName>
</protein>
<evidence type="ECO:0000313" key="2">
    <source>
        <dbReference type="EMBL" id="EGK02111.1"/>
    </source>
</evidence>
<evidence type="ECO:0000256" key="1">
    <source>
        <dbReference type="SAM" id="SignalP"/>
    </source>
</evidence>
<name>F5IXC8_9BACT</name>
<reference evidence="2 3" key="1">
    <citation type="submission" date="2011-04" db="EMBL/GenBank/DDBJ databases">
        <title>The Genome Sequence of Dysgonomonas gadei ATCC BAA-286.</title>
        <authorList>
            <consortium name="The Broad Institute Genome Sequencing Platform"/>
            <person name="Earl A."/>
            <person name="Ward D."/>
            <person name="Feldgarden M."/>
            <person name="Gevers D."/>
            <person name="Pudlo N."/>
            <person name="Martens E."/>
            <person name="Allen-Vercoe E."/>
            <person name="Young S.K."/>
            <person name="Zeng Q."/>
            <person name="Gargeya S."/>
            <person name="Fitzgerald M."/>
            <person name="Haas B."/>
            <person name="Abouelleil A."/>
            <person name="Alvarado L."/>
            <person name="Arachchi H.M."/>
            <person name="Berlin A."/>
            <person name="Brown A."/>
            <person name="Chapman S.B."/>
            <person name="Chen Z."/>
            <person name="Dunbar C."/>
            <person name="Freedman E."/>
            <person name="Gearin G."/>
            <person name="Gellesch M."/>
            <person name="Goldberg J."/>
            <person name="Griggs A."/>
            <person name="Gujja S."/>
            <person name="Heiman D."/>
            <person name="Howarth C."/>
            <person name="Larson L."/>
            <person name="Lui A."/>
            <person name="MacDonald P.J.P."/>
            <person name="Mehta T."/>
            <person name="Montmayeur A."/>
            <person name="Murphy C."/>
            <person name="Neiman D."/>
            <person name="Pearson M."/>
            <person name="Priest M."/>
            <person name="Roberts A."/>
            <person name="Saif S."/>
            <person name="Shea T."/>
            <person name="Shenoy N."/>
            <person name="Sisk P."/>
            <person name="Stolte C."/>
            <person name="Sykes S."/>
            <person name="Yandava C."/>
            <person name="Wortman J."/>
            <person name="Nusbaum C."/>
            <person name="Birren B."/>
        </authorList>
    </citation>
    <scope>NUCLEOTIDE SEQUENCE [LARGE SCALE GENOMIC DNA]</scope>
    <source>
        <strain evidence="2 3">ATCC BAA-286</strain>
    </source>
</reference>
<gene>
    <name evidence="2" type="ORF">HMPREF9455_01745</name>
</gene>
<sequence length="267" mass="29383">MKKIILASITALVYGPIIAQVTINADDEPRAILDIRACNTSNPEKNVGLIVPCFQSFPAVNPTGEQHSMIAFLSNTDTNNYSKNSFYFWDNNKTLWDQFLDEYTIEEDINKVVASGSGLYLNLNGTSTSASFINLSNSACYVYFTEKEALDPSYKLLNNHRLQIGKSGQYLLIMSAGLYKDQVTGIMTYTAEILKNGISFTPALTTSTTIAFANGRSGILALNALVDLNEGDDLIIKISRDFSTGNNVRATLNTPATIYLQRVKDNN</sequence>
<keyword evidence="3" id="KW-1185">Reference proteome</keyword>
<dbReference type="Proteomes" id="UP000004913">
    <property type="component" value="Unassembled WGS sequence"/>
</dbReference>
<dbReference type="eggNOG" id="ENOG502Z9JP">
    <property type="taxonomic scope" value="Bacteria"/>
</dbReference>
<keyword evidence="1" id="KW-0732">Signal</keyword>
<evidence type="ECO:0008006" key="4">
    <source>
        <dbReference type="Google" id="ProtNLM"/>
    </source>
</evidence>
<dbReference type="STRING" id="742766.HMPREF9455_01745"/>
<organism evidence="2 3">
    <name type="scientific">Dysgonomonas gadei ATCC BAA-286</name>
    <dbReference type="NCBI Taxonomy" id="742766"/>
    <lineage>
        <taxon>Bacteria</taxon>
        <taxon>Pseudomonadati</taxon>
        <taxon>Bacteroidota</taxon>
        <taxon>Bacteroidia</taxon>
        <taxon>Bacteroidales</taxon>
        <taxon>Dysgonomonadaceae</taxon>
        <taxon>Dysgonomonas</taxon>
    </lineage>
</organism>
<dbReference type="AlphaFoldDB" id="F5IXC8"/>
<dbReference type="OrthoDB" id="1488700at2"/>
<comment type="caution">
    <text evidence="2">The sequence shown here is derived from an EMBL/GenBank/DDBJ whole genome shotgun (WGS) entry which is preliminary data.</text>
</comment>
<accession>F5IXC8</accession>
<dbReference type="HOGENOM" id="CLU_1041033_0_0_10"/>
<dbReference type="EMBL" id="ADLV01000019">
    <property type="protein sequence ID" value="EGK02111.1"/>
    <property type="molecule type" value="Genomic_DNA"/>
</dbReference>
<feature type="chain" id="PRO_5003325559" description="Cleaved adhesin domain-containing protein" evidence="1">
    <location>
        <begin position="20"/>
        <end position="267"/>
    </location>
</feature>
<dbReference type="RefSeq" id="WP_006799260.1">
    <property type="nucleotide sequence ID" value="NZ_GL891982.1"/>
</dbReference>
<feature type="signal peptide" evidence="1">
    <location>
        <begin position="1"/>
        <end position="19"/>
    </location>
</feature>
<evidence type="ECO:0000313" key="3">
    <source>
        <dbReference type="Proteomes" id="UP000004913"/>
    </source>
</evidence>
<proteinExistence type="predicted"/>